<evidence type="ECO:0000256" key="2">
    <source>
        <dbReference type="ARBA" id="ARBA00022692"/>
    </source>
</evidence>
<evidence type="ECO:0000259" key="6">
    <source>
        <dbReference type="Pfam" id="PF13664"/>
    </source>
</evidence>
<comment type="subcellular location">
    <subcellularLocation>
        <location evidence="1">Membrane</location>
    </subcellularLocation>
</comment>
<name>A0A1L9RD42_ASPWE</name>
<protein>
    <recommendedName>
        <fullName evidence="6">TMEM205-like domain-containing protein</fullName>
    </recommendedName>
</protein>
<dbReference type="EMBL" id="KV878214">
    <property type="protein sequence ID" value="OJJ32846.1"/>
    <property type="molecule type" value="Genomic_DNA"/>
</dbReference>
<dbReference type="AlphaFoldDB" id="A0A1L9RD42"/>
<organism evidence="7 8">
    <name type="scientific">Aspergillus wentii DTO 134E9</name>
    <dbReference type="NCBI Taxonomy" id="1073089"/>
    <lineage>
        <taxon>Eukaryota</taxon>
        <taxon>Fungi</taxon>
        <taxon>Dikarya</taxon>
        <taxon>Ascomycota</taxon>
        <taxon>Pezizomycotina</taxon>
        <taxon>Eurotiomycetes</taxon>
        <taxon>Eurotiomycetidae</taxon>
        <taxon>Eurotiales</taxon>
        <taxon>Aspergillaceae</taxon>
        <taxon>Aspergillus</taxon>
        <taxon>Aspergillus subgen. Cremei</taxon>
    </lineage>
</organism>
<keyword evidence="4 5" id="KW-0472">Membrane</keyword>
<sequence>MDSIVRTVGNLLPYHMLSYGTLLGTEFYQSFVNTKLCYKHLPMREFITLQKRIFPVYFNCQLGLVILTALTRPPYSVVSLAKNLWDAAPLVIIVVTGALNRFVYGPRTTKATFVRRALQESSNNETGTSGSDPSKLQQANRAFSFNHAMTIHLNAISVVATVWYAFSLSSSISSGL</sequence>
<keyword evidence="8" id="KW-1185">Reference proteome</keyword>
<dbReference type="PANTHER" id="PTHR23241:SF102">
    <property type="entry name" value="LD23009P"/>
    <property type="match status" value="1"/>
</dbReference>
<evidence type="ECO:0000256" key="5">
    <source>
        <dbReference type="SAM" id="Phobius"/>
    </source>
</evidence>
<evidence type="ECO:0000313" key="8">
    <source>
        <dbReference type="Proteomes" id="UP000184383"/>
    </source>
</evidence>
<feature type="domain" description="TMEM205-like" evidence="6">
    <location>
        <begin position="17"/>
        <end position="116"/>
    </location>
</feature>
<feature type="transmembrane region" description="Helical" evidence="5">
    <location>
        <begin position="84"/>
        <end position="103"/>
    </location>
</feature>
<dbReference type="VEuPathDB" id="FungiDB:ASPWEDRAFT_174284"/>
<dbReference type="Pfam" id="PF13664">
    <property type="entry name" value="DUF4149"/>
    <property type="match status" value="1"/>
</dbReference>
<gene>
    <name evidence="7" type="ORF">ASPWEDRAFT_174284</name>
</gene>
<dbReference type="InterPro" id="IPR053009">
    <property type="entry name" value="Xanthocillin_Biosynth-Assoc"/>
</dbReference>
<dbReference type="InterPro" id="IPR025423">
    <property type="entry name" value="TMEM205-like"/>
</dbReference>
<dbReference type="STRING" id="1073089.A0A1L9RD42"/>
<reference evidence="8" key="1">
    <citation type="journal article" date="2017" name="Genome Biol.">
        <title>Comparative genomics reveals high biological diversity and specific adaptations in the industrially and medically important fungal genus Aspergillus.</title>
        <authorList>
            <person name="de Vries R.P."/>
            <person name="Riley R."/>
            <person name="Wiebenga A."/>
            <person name="Aguilar-Osorio G."/>
            <person name="Amillis S."/>
            <person name="Uchima C.A."/>
            <person name="Anderluh G."/>
            <person name="Asadollahi M."/>
            <person name="Askin M."/>
            <person name="Barry K."/>
            <person name="Battaglia E."/>
            <person name="Bayram O."/>
            <person name="Benocci T."/>
            <person name="Braus-Stromeyer S.A."/>
            <person name="Caldana C."/>
            <person name="Canovas D."/>
            <person name="Cerqueira G.C."/>
            <person name="Chen F."/>
            <person name="Chen W."/>
            <person name="Choi C."/>
            <person name="Clum A."/>
            <person name="Dos Santos R.A."/>
            <person name="Damasio A.R."/>
            <person name="Diallinas G."/>
            <person name="Emri T."/>
            <person name="Fekete E."/>
            <person name="Flipphi M."/>
            <person name="Freyberg S."/>
            <person name="Gallo A."/>
            <person name="Gournas C."/>
            <person name="Habgood R."/>
            <person name="Hainaut M."/>
            <person name="Harispe M.L."/>
            <person name="Henrissat B."/>
            <person name="Hilden K.S."/>
            <person name="Hope R."/>
            <person name="Hossain A."/>
            <person name="Karabika E."/>
            <person name="Karaffa L."/>
            <person name="Karanyi Z."/>
            <person name="Krasevec N."/>
            <person name="Kuo A."/>
            <person name="Kusch H."/>
            <person name="LaButti K."/>
            <person name="Lagendijk E.L."/>
            <person name="Lapidus A."/>
            <person name="Levasseur A."/>
            <person name="Lindquist E."/>
            <person name="Lipzen A."/>
            <person name="Logrieco A.F."/>
            <person name="MacCabe A."/>
            <person name="Maekelae M.R."/>
            <person name="Malavazi I."/>
            <person name="Melin P."/>
            <person name="Meyer V."/>
            <person name="Mielnichuk N."/>
            <person name="Miskei M."/>
            <person name="Molnar A.P."/>
            <person name="Mule G."/>
            <person name="Ngan C.Y."/>
            <person name="Orejas M."/>
            <person name="Orosz E."/>
            <person name="Ouedraogo J.P."/>
            <person name="Overkamp K.M."/>
            <person name="Park H.-S."/>
            <person name="Perrone G."/>
            <person name="Piumi F."/>
            <person name="Punt P.J."/>
            <person name="Ram A.F."/>
            <person name="Ramon A."/>
            <person name="Rauscher S."/>
            <person name="Record E."/>
            <person name="Riano-Pachon D.M."/>
            <person name="Robert V."/>
            <person name="Roehrig J."/>
            <person name="Ruller R."/>
            <person name="Salamov A."/>
            <person name="Salih N.S."/>
            <person name="Samson R.A."/>
            <person name="Sandor E."/>
            <person name="Sanguinetti M."/>
            <person name="Schuetze T."/>
            <person name="Sepcic K."/>
            <person name="Shelest E."/>
            <person name="Sherlock G."/>
            <person name="Sophianopoulou V."/>
            <person name="Squina F.M."/>
            <person name="Sun H."/>
            <person name="Susca A."/>
            <person name="Todd R.B."/>
            <person name="Tsang A."/>
            <person name="Unkles S.E."/>
            <person name="van de Wiele N."/>
            <person name="van Rossen-Uffink D."/>
            <person name="Oliveira J.V."/>
            <person name="Vesth T.C."/>
            <person name="Visser J."/>
            <person name="Yu J.-H."/>
            <person name="Zhou M."/>
            <person name="Andersen M.R."/>
            <person name="Archer D.B."/>
            <person name="Baker S.E."/>
            <person name="Benoit I."/>
            <person name="Brakhage A.A."/>
            <person name="Braus G.H."/>
            <person name="Fischer R."/>
            <person name="Frisvad J.C."/>
            <person name="Goldman G.H."/>
            <person name="Houbraken J."/>
            <person name="Oakley B."/>
            <person name="Pocsi I."/>
            <person name="Scazzocchio C."/>
            <person name="Seiboth B."/>
            <person name="vanKuyk P.A."/>
            <person name="Wortman J."/>
            <person name="Dyer P.S."/>
            <person name="Grigoriev I.V."/>
        </authorList>
    </citation>
    <scope>NUCLEOTIDE SEQUENCE [LARGE SCALE GENOMIC DNA]</scope>
    <source>
        <strain evidence="8">DTO 134E9</strain>
    </source>
</reference>
<evidence type="ECO:0000256" key="1">
    <source>
        <dbReference type="ARBA" id="ARBA00004370"/>
    </source>
</evidence>
<accession>A0A1L9RD42</accession>
<feature type="transmembrane region" description="Helical" evidence="5">
    <location>
        <begin position="145"/>
        <end position="166"/>
    </location>
</feature>
<keyword evidence="2 5" id="KW-0812">Transmembrane</keyword>
<dbReference type="Proteomes" id="UP000184383">
    <property type="component" value="Unassembled WGS sequence"/>
</dbReference>
<dbReference type="OrthoDB" id="1641132at2759"/>
<evidence type="ECO:0000256" key="4">
    <source>
        <dbReference type="ARBA" id="ARBA00023136"/>
    </source>
</evidence>
<dbReference type="PANTHER" id="PTHR23241">
    <property type="entry name" value="LATE EMBRYOGENESIS ABUNDANT PLANTS LEA-RELATED"/>
    <property type="match status" value="1"/>
</dbReference>
<feature type="transmembrane region" description="Helical" evidence="5">
    <location>
        <begin position="53"/>
        <end position="72"/>
    </location>
</feature>
<evidence type="ECO:0000313" key="7">
    <source>
        <dbReference type="EMBL" id="OJJ32846.1"/>
    </source>
</evidence>
<dbReference type="GeneID" id="63747052"/>
<dbReference type="GO" id="GO:0016020">
    <property type="term" value="C:membrane"/>
    <property type="evidence" value="ECO:0007669"/>
    <property type="project" value="UniProtKB-SubCell"/>
</dbReference>
<evidence type="ECO:0000256" key="3">
    <source>
        <dbReference type="ARBA" id="ARBA00022989"/>
    </source>
</evidence>
<keyword evidence="3 5" id="KW-1133">Transmembrane helix</keyword>
<proteinExistence type="predicted"/>
<dbReference type="RefSeq" id="XP_040686523.1">
    <property type="nucleotide sequence ID" value="XM_040831204.1"/>
</dbReference>